<dbReference type="GO" id="GO:0003677">
    <property type="term" value="F:DNA binding"/>
    <property type="evidence" value="ECO:0007669"/>
    <property type="project" value="UniProtKB-KW"/>
</dbReference>
<dbReference type="InterPro" id="IPR001584">
    <property type="entry name" value="Integrase_cat-core"/>
</dbReference>
<dbReference type="GO" id="GO:0008233">
    <property type="term" value="F:peptidase activity"/>
    <property type="evidence" value="ECO:0007669"/>
    <property type="project" value="UniProtKB-KW"/>
</dbReference>
<evidence type="ECO:0000256" key="1">
    <source>
        <dbReference type="ARBA" id="ARBA00002180"/>
    </source>
</evidence>
<evidence type="ECO:0000256" key="2">
    <source>
        <dbReference type="ARBA" id="ARBA00022578"/>
    </source>
</evidence>
<proteinExistence type="predicted"/>
<comment type="catalytic activity">
    <reaction evidence="21">
        <text>DNA(n) + a 2'-deoxyribonucleoside 5'-triphosphate = DNA(n+1) + diphosphate</text>
        <dbReference type="Rhea" id="RHEA:22508"/>
        <dbReference type="Rhea" id="RHEA-COMP:17339"/>
        <dbReference type="Rhea" id="RHEA-COMP:17340"/>
        <dbReference type="ChEBI" id="CHEBI:33019"/>
        <dbReference type="ChEBI" id="CHEBI:61560"/>
        <dbReference type="ChEBI" id="CHEBI:173112"/>
        <dbReference type="EC" id="2.7.7.7"/>
    </reaction>
</comment>
<feature type="domain" description="Integrase catalytic" evidence="23">
    <location>
        <begin position="111"/>
        <end position="281"/>
    </location>
</feature>
<keyword evidence="11" id="KW-0067">ATP-binding</keyword>
<evidence type="ECO:0000256" key="20">
    <source>
        <dbReference type="ARBA" id="ARBA00048173"/>
    </source>
</evidence>
<keyword evidence="7" id="KW-0479">Metal-binding</keyword>
<comment type="function">
    <text evidence="1">The aspartyl protease (PR) mediates the proteolytic cleavages of the Gag and Gag-Pol polyproteins after assembly of the VLP.</text>
</comment>
<evidence type="ECO:0000256" key="10">
    <source>
        <dbReference type="ARBA" id="ARBA00022801"/>
    </source>
</evidence>
<dbReference type="PROSITE" id="PS50994">
    <property type="entry name" value="INTEGRASE"/>
    <property type="match status" value="1"/>
</dbReference>
<dbReference type="InterPro" id="IPR012337">
    <property type="entry name" value="RNaseH-like_sf"/>
</dbReference>
<keyword evidence="17" id="KW-0917">Virion maturation</keyword>
<evidence type="ECO:0000256" key="12">
    <source>
        <dbReference type="ARBA" id="ARBA00022842"/>
    </source>
</evidence>
<dbReference type="OrthoDB" id="4345481at2759"/>
<keyword evidence="19" id="KW-0233">DNA recombination</keyword>
<keyword evidence="10" id="KW-0378">Hydrolase</keyword>
<dbReference type="InterPro" id="IPR036397">
    <property type="entry name" value="RNaseH_sf"/>
</dbReference>
<keyword evidence="13" id="KW-0694">RNA-binding</keyword>
<evidence type="ECO:0000256" key="18">
    <source>
        <dbReference type="ARBA" id="ARBA00023125"/>
    </source>
</evidence>
<dbReference type="InterPro" id="IPR039537">
    <property type="entry name" value="Retrotran_Ty1/copia-like"/>
</dbReference>
<keyword evidence="9" id="KW-0255">Endonuclease</keyword>
<keyword evidence="3" id="KW-1188">Viral release from host cell</keyword>
<evidence type="ECO:0000256" key="16">
    <source>
        <dbReference type="ARBA" id="ARBA00022932"/>
    </source>
</evidence>
<dbReference type="InterPro" id="IPR054722">
    <property type="entry name" value="PolX-like_BBD"/>
</dbReference>
<keyword evidence="15" id="KW-0695">RNA-directed DNA polymerase</keyword>
<evidence type="ECO:0000256" key="8">
    <source>
        <dbReference type="ARBA" id="ARBA00022741"/>
    </source>
</evidence>
<evidence type="ECO:0000313" key="24">
    <source>
        <dbReference type="EMBL" id="KAJ5202897.1"/>
    </source>
</evidence>
<evidence type="ECO:0000256" key="3">
    <source>
        <dbReference type="ARBA" id="ARBA00022612"/>
    </source>
</evidence>
<organism evidence="24 25">
    <name type="scientific">Penicillium cf. viridicatum</name>
    <dbReference type="NCBI Taxonomy" id="2972119"/>
    <lineage>
        <taxon>Eukaryota</taxon>
        <taxon>Fungi</taxon>
        <taxon>Dikarya</taxon>
        <taxon>Ascomycota</taxon>
        <taxon>Pezizomycotina</taxon>
        <taxon>Eurotiomycetes</taxon>
        <taxon>Eurotiomycetidae</taxon>
        <taxon>Eurotiales</taxon>
        <taxon>Aspergillaceae</taxon>
        <taxon>Penicillium</taxon>
    </lineage>
</organism>
<evidence type="ECO:0000256" key="13">
    <source>
        <dbReference type="ARBA" id="ARBA00022884"/>
    </source>
</evidence>
<evidence type="ECO:0000256" key="14">
    <source>
        <dbReference type="ARBA" id="ARBA00022908"/>
    </source>
</evidence>
<evidence type="ECO:0000259" key="23">
    <source>
        <dbReference type="PROSITE" id="PS50994"/>
    </source>
</evidence>
<dbReference type="Pfam" id="PF22936">
    <property type="entry name" value="Pol_BBD"/>
    <property type="match status" value="1"/>
</dbReference>
<dbReference type="SUPFAM" id="SSF53098">
    <property type="entry name" value="Ribonuclease H-like"/>
    <property type="match status" value="1"/>
</dbReference>
<dbReference type="GO" id="GO:0046872">
    <property type="term" value="F:metal ion binding"/>
    <property type="evidence" value="ECO:0007669"/>
    <property type="project" value="UniProtKB-KW"/>
</dbReference>
<keyword evidence="5" id="KW-0548">Nucleotidyltransferase</keyword>
<keyword evidence="6" id="KW-0540">Nuclease</keyword>
<protein>
    <recommendedName>
        <fullName evidence="23">Integrase catalytic domain-containing protein</fullName>
    </recommendedName>
</protein>
<dbReference type="GO" id="GO:0003723">
    <property type="term" value="F:RNA binding"/>
    <property type="evidence" value="ECO:0007669"/>
    <property type="project" value="UniProtKB-KW"/>
</dbReference>
<gene>
    <name evidence="24" type="ORF">N7449_004976</name>
</gene>
<dbReference type="PANTHER" id="PTHR42648:SF11">
    <property type="entry name" value="TRANSPOSON TY4-P GAG-POL POLYPROTEIN"/>
    <property type="match status" value="1"/>
</dbReference>
<keyword evidence="4" id="KW-0645">Protease</keyword>
<dbReference type="GO" id="GO:0015074">
    <property type="term" value="P:DNA integration"/>
    <property type="evidence" value="ECO:0007669"/>
    <property type="project" value="UniProtKB-KW"/>
</dbReference>
<dbReference type="GO" id="GO:0003964">
    <property type="term" value="F:RNA-directed DNA polymerase activity"/>
    <property type="evidence" value="ECO:0007669"/>
    <property type="project" value="UniProtKB-KW"/>
</dbReference>
<keyword evidence="25" id="KW-1185">Reference proteome</keyword>
<evidence type="ECO:0000256" key="15">
    <source>
        <dbReference type="ARBA" id="ARBA00022918"/>
    </source>
</evidence>
<comment type="caution">
    <text evidence="24">The sequence shown here is derived from an EMBL/GenBank/DDBJ whole genome shotgun (WGS) entry which is preliminary data.</text>
</comment>
<feature type="compositionally biased region" description="Basic and acidic residues" evidence="22">
    <location>
        <begin position="294"/>
        <end position="309"/>
    </location>
</feature>
<dbReference type="GO" id="GO:0032196">
    <property type="term" value="P:transposition"/>
    <property type="evidence" value="ECO:0007669"/>
    <property type="project" value="UniProtKB-KW"/>
</dbReference>
<keyword evidence="18" id="KW-0238">DNA-binding</keyword>
<evidence type="ECO:0000256" key="19">
    <source>
        <dbReference type="ARBA" id="ARBA00023172"/>
    </source>
</evidence>
<name>A0A9W9MKM7_9EURO</name>
<keyword evidence="14" id="KW-0229">DNA integration</keyword>
<evidence type="ECO:0000256" key="5">
    <source>
        <dbReference type="ARBA" id="ARBA00022695"/>
    </source>
</evidence>
<evidence type="ECO:0000256" key="17">
    <source>
        <dbReference type="ARBA" id="ARBA00023113"/>
    </source>
</evidence>
<evidence type="ECO:0000256" key="9">
    <source>
        <dbReference type="ARBA" id="ARBA00022759"/>
    </source>
</evidence>
<evidence type="ECO:0000313" key="25">
    <source>
        <dbReference type="Proteomes" id="UP001150942"/>
    </source>
</evidence>
<dbReference type="Proteomes" id="UP001150942">
    <property type="component" value="Unassembled WGS sequence"/>
</dbReference>
<accession>A0A9W9MKM7</accession>
<keyword evidence="2" id="KW-0815">Transposition</keyword>
<dbReference type="Pfam" id="PF13976">
    <property type="entry name" value="gag_pre-integrs"/>
    <property type="match status" value="1"/>
</dbReference>
<dbReference type="InterPro" id="IPR025724">
    <property type="entry name" value="GAG-pre-integrase_dom"/>
</dbReference>
<sequence length="309" mass="34871">MDTRLWSQSCNDSHKSNLTHFKRFHQSRQVTIGDGLYVKALGSGILHIRTNLASIDLKEVWWVPQLSTNLISVHSLDDMGLEVIFAGGQCKIRRDGRLLATASQIRSNLYQLNLPASAFNAKFNNYHPITIWHQRLGHLNLKDVSKITRIQLPKQLSRCASCMAGKQHAIKTQFGATVRRIRTDNGTGEFANQYWHDYMISEGIQREFSPPNTSNMNGVREKTIRTLKEMARTILAGASLQDREEFWDEAVATATYTLNLSPGYCPNIQDENPGSWEEGNTEADGESGYTGAEWRFDREGCGGEGKYSR</sequence>
<reference evidence="24" key="2">
    <citation type="journal article" date="2023" name="IMA Fungus">
        <title>Comparative genomic study of the Penicillium genus elucidates a diverse pangenome and 15 lateral gene transfer events.</title>
        <authorList>
            <person name="Petersen C."/>
            <person name="Sorensen T."/>
            <person name="Nielsen M.R."/>
            <person name="Sondergaard T.E."/>
            <person name="Sorensen J.L."/>
            <person name="Fitzpatrick D.A."/>
            <person name="Frisvad J.C."/>
            <person name="Nielsen K.L."/>
        </authorList>
    </citation>
    <scope>NUCLEOTIDE SEQUENCE</scope>
    <source>
        <strain evidence="24">IBT 20477</strain>
    </source>
</reference>
<reference evidence="24" key="1">
    <citation type="submission" date="2022-11" db="EMBL/GenBank/DDBJ databases">
        <authorList>
            <person name="Petersen C."/>
        </authorList>
    </citation>
    <scope>NUCLEOTIDE SEQUENCE</scope>
    <source>
        <strain evidence="24">IBT 20477</strain>
    </source>
</reference>
<evidence type="ECO:0000256" key="4">
    <source>
        <dbReference type="ARBA" id="ARBA00022670"/>
    </source>
</evidence>
<keyword evidence="16" id="KW-0239">DNA-directed DNA polymerase</keyword>
<evidence type="ECO:0000256" key="22">
    <source>
        <dbReference type="SAM" id="MobiDB-lite"/>
    </source>
</evidence>
<feature type="region of interest" description="Disordered" evidence="22">
    <location>
        <begin position="268"/>
        <end position="309"/>
    </location>
</feature>
<evidence type="ECO:0000256" key="21">
    <source>
        <dbReference type="ARBA" id="ARBA00049244"/>
    </source>
</evidence>
<dbReference type="GO" id="GO:0005524">
    <property type="term" value="F:ATP binding"/>
    <property type="evidence" value="ECO:0007669"/>
    <property type="project" value="UniProtKB-KW"/>
</dbReference>
<dbReference type="GO" id="GO:0006508">
    <property type="term" value="P:proteolysis"/>
    <property type="evidence" value="ECO:0007669"/>
    <property type="project" value="UniProtKB-KW"/>
</dbReference>
<dbReference type="GO" id="GO:0003887">
    <property type="term" value="F:DNA-directed DNA polymerase activity"/>
    <property type="evidence" value="ECO:0007669"/>
    <property type="project" value="UniProtKB-KW"/>
</dbReference>
<keyword evidence="8" id="KW-0547">Nucleotide-binding</keyword>
<dbReference type="GO" id="GO:0006310">
    <property type="term" value="P:DNA recombination"/>
    <property type="evidence" value="ECO:0007669"/>
    <property type="project" value="UniProtKB-KW"/>
</dbReference>
<dbReference type="GO" id="GO:0004519">
    <property type="term" value="F:endonuclease activity"/>
    <property type="evidence" value="ECO:0007669"/>
    <property type="project" value="UniProtKB-KW"/>
</dbReference>
<dbReference type="PANTHER" id="PTHR42648">
    <property type="entry name" value="TRANSPOSASE, PUTATIVE-RELATED"/>
    <property type="match status" value="1"/>
</dbReference>
<keyword evidence="16" id="KW-0808">Transferase</keyword>
<evidence type="ECO:0000256" key="6">
    <source>
        <dbReference type="ARBA" id="ARBA00022722"/>
    </source>
</evidence>
<dbReference type="EMBL" id="JAPQKQ010000003">
    <property type="protein sequence ID" value="KAJ5202897.1"/>
    <property type="molecule type" value="Genomic_DNA"/>
</dbReference>
<keyword evidence="12" id="KW-0460">Magnesium</keyword>
<dbReference type="GO" id="GO:0005634">
    <property type="term" value="C:nucleus"/>
    <property type="evidence" value="ECO:0007669"/>
    <property type="project" value="UniProtKB-ARBA"/>
</dbReference>
<dbReference type="Gene3D" id="3.30.420.10">
    <property type="entry name" value="Ribonuclease H-like superfamily/Ribonuclease H"/>
    <property type="match status" value="1"/>
</dbReference>
<evidence type="ECO:0000256" key="11">
    <source>
        <dbReference type="ARBA" id="ARBA00022840"/>
    </source>
</evidence>
<comment type="catalytic activity">
    <reaction evidence="20">
        <text>DNA(n) + a 2'-deoxyribonucleoside 5'-triphosphate = DNA(n+1) + diphosphate</text>
        <dbReference type="Rhea" id="RHEA:22508"/>
        <dbReference type="Rhea" id="RHEA-COMP:17339"/>
        <dbReference type="Rhea" id="RHEA-COMP:17340"/>
        <dbReference type="ChEBI" id="CHEBI:33019"/>
        <dbReference type="ChEBI" id="CHEBI:61560"/>
        <dbReference type="ChEBI" id="CHEBI:173112"/>
        <dbReference type="EC" id="2.7.7.49"/>
    </reaction>
</comment>
<evidence type="ECO:0000256" key="7">
    <source>
        <dbReference type="ARBA" id="ARBA00022723"/>
    </source>
</evidence>
<dbReference type="AlphaFoldDB" id="A0A9W9MKM7"/>